<reference evidence="1" key="1">
    <citation type="submission" date="2021-02" db="EMBL/GenBank/DDBJ databases">
        <title>Skermanella TT6 skin isolate.</title>
        <authorList>
            <person name="Lee K."/>
            <person name="Ganzorig M."/>
        </authorList>
    </citation>
    <scope>NUCLEOTIDE SEQUENCE</scope>
    <source>
        <strain evidence="1">TT6</strain>
    </source>
</reference>
<keyword evidence="2" id="KW-1185">Reference proteome</keyword>
<evidence type="ECO:0000313" key="1">
    <source>
        <dbReference type="EMBL" id="QQP87808.1"/>
    </source>
</evidence>
<accession>A0ABX7B0F2</accession>
<organism evidence="1 2">
    <name type="scientific">Skermanella cutis</name>
    <dbReference type="NCBI Taxonomy" id="2775420"/>
    <lineage>
        <taxon>Bacteria</taxon>
        <taxon>Pseudomonadati</taxon>
        <taxon>Pseudomonadota</taxon>
        <taxon>Alphaproteobacteria</taxon>
        <taxon>Rhodospirillales</taxon>
        <taxon>Azospirillaceae</taxon>
        <taxon>Skermanella</taxon>
    </lineage>
</organism>
<dbReference type="RefSeq" id="WP_201071706.1">
    <property type="nucleotide sequence ID" value="NZ_CP067420.1"/>
</dbReference>
<evidence type="ECO:0000313" key="2">
    <source>
        <dbReference type="Proteomes" id="UP000595197"/>
    </source>
</evidence>
<dbReference type="Gene3D" id="2.40.10.10">
    <property type="entry name" value="Trypsin-like serine proteases"/>
    <property type="match status" value="1"/>
</dbReference>
<dbReference type="InterPro" id="IPR009003">
    <property type="entry name" value="Peptidase_S1_PA"/>
</dbReference>
<dbReference type="SUPFAM" id="SSF50494">
    <property type="entry name" value="Trypsin-like serine proteases"/>
    <property type="match status" value="1"/>
</dbReference>
<dbReference type="Proteomes" id="UP000595197">
    <property type="component" value="Chromosome"/>
</dbReference>
<sequence length="347" mass="36878">MSSVRALKAEVSADILGPLLREAREARSFGLAAGPIRRAVKPERGVALGIARGPGPDQYRLAVRLQRRTFEDDGDLRRRLESAAHSEVDIRYVGRIAKRTTADSAVHGPMPPWFRLRQRPLLIGCSVGHHAVTAGSLGGFFRHRETGRTVLLSNNHVLANEDLAKAGDAVLQPGRFDGGRRFKDRIGTLAGTVPMKTEGSNLVDAAVAAMAEGVPFDPRSVTGFGLLRGLRSRSVEPGDEVVKIGRTTGLTRGVVTAIELDDVVVDYDKGQITFDRQIEIEGAGDGAFSSGGDSGALILDRDGDACALLFAGSDHGGSNGKGVTNANDLTLVMESLNLELAVEQLIA</sequence>
<gene>
    <name evidence="1" type="ORF">IGS68_17180</name>
</gene>
<dbReference type="InterPro" id="IPR043504">
    <property type="entry name" value="Peptidase_S1_PA_chymotrypsin"/>
</dbReference>
<proteinExistence type="predicted"/>
<name>A0ABX7B0F2_9PROT</name>
<dbReference type="EMBL" id="CP067420">
    <property type="protein sequence ID" value="QQP87808.1"/>
    <property type="molecule type" value="Genomic_DNA"/>
</dbReference>
<protein>
    <submittedName>
        <fullName evidence="1">Uncharacterized protein</fullName>
    </submittedName>
</protein>